<dbReference type="STRING" id="253628.A0A0D2ARE5"/>
<dbReference type="PANTHER" id="PTHR42791:SF14">
    <property type="entry name" value="N-ACETYLTRANSFERASE DOMAIN-CONTAINING PROTEIN"/>
    <property type="match status" value="1"/>
</dbReference>
<sequence length="222" mass="24500">MRLTVRPQLEADIEPALRTQYAAFRTGAMGKLLTPNPSPSPEYLVSATKSRLATMRSNPAAHFMVVEDLDLLPANPIIAAAHWDIYAEERTEAQVDALCHKADPPPDANAAAWTDFFGHFAESRRALGTKPVAVLHTLTVHPDHQRRGAGTLLMRTFVEQVDRAGVEAYIESSEMGKPLYARFGFAPVLERRFDLTKYGAEGVEVNTIMVRPPLSMLQTSST</sequence>
<dbReference type="HOGENOM" id="CLU_060131_6_5_1"/>
<dbReference type="InParanoid" id="A0A0D2ARE5"/>
<dbReference type="InterPro" id="IPR052523">
    <property type="entry name" value="Trichothecene_AcTrans"/>
</dbReference>
<evidence type="ECO:0000313" key="2">
    <source>
        <dbReference type="EMBL" id="KIW01769.1"/>
    </source>
</evidence>
<evidence type="ECO:0000313" key="3">
    <source>
        <dbReference type="Proteomes" id="UP000053259"/>
    </source>
</evidence>
<feature type="domain" description="N-acetyltransferase" evidence="1">
    <location>
        <begin position="69"/>
        <end position="214"/>
    </location>
</feature>
<keyword evidence="3" id="KW-1185">Reference proteome</keyword>
<proteinExistence type="predicted"/>
<dbReference type="OrthoDB" id="2115692at2759"/>
<dbReference type="EMBL" id="KN847553">
    <property type="protein sequence ID" value="KIW01769.1"/>
    <property type="molecule type" value="Genomic_DNA"/>
</dbReference>
<dbReference type="Proteomes" id="UP000053259">
    <property type="component" value="Unassembled WGS sequence"/>
</dbReference>
<dbReference type="PANTHER" id="PTHR42791">
    <property type="entry name" value="GNAT FAMILY ACETYLTRANSFERASE"/>
    <property type="match status" value="1"/>
</dbReference>
<reference evidence="2 3" key="1">
    <citation type="submission" date="2015-01" db="EMBL/GenBank/DDBJ databases">
        <title>The Genome Sequence of Ochroconis gallopava CBS43764.</title>
        <authorList>
            <consortium name="The Broad Institute Genomics Platform"/>
            <person name="Cuomo C."/>
            <person name="de Hoog S."/>
            <person name="Gorbushina A."/>
            <person name="Stielow B."/>
            <person name="Teixiera M."/>
            <person name="Abouelleil A."/>
            <person name="Chapman S.B."/>
            <person name="Priest M."/>
            <person name="Young S.K."/>
            <person name="Wortman J."/>
            <person name="Nusbaum C."/>
            <person name="Birren B."/>
        </authorList>
    </citation>
    <scope>NUCLEOTIDE SEQUENCE [LARGE SCALE GENOMIC DNA]</scope>
    <source>
        <strain evidence="2 3">CBS 43764</strain>
    </source>
</reference>
<evidence type="ECO:0000259" key="1">
    <source>
        <dbReference type="PROSITE" id="PS51186"/>
    </source>
</evidence>
<dbReference type="Pfam" id="PF00583">
    <property type="entry name" value="Acetyltransf_1"/>
    <property type="match status" value="1"/>
</dbReference>
<dbReference type="Gene3D" id="3.40.630.30">
    <property type="match status" value="1"/>
</dbReference>
<dbReference type="InterPro" id="IPR016181">
    <property type="entry name" value="Acyl_CoA_acyltransferase"/>
</dbReference>
<name>A0A0D2ARE5_9PEZI</name>
<gene>
    <name evidence="2" type="ORF">PV09_06941</name>
</gene>
<dbReference type="GeneID" id="27314914"/>
<protein>
    <recommendedName>
        <fullName evidence="1">N-acetyltransferase domain-containing protein</fullName>
    </recommendedName>
</protein>
<dbReference type="CDD" id="cd04301">
    <property type="entry name" value="NAT_SF"/>
    <property type="match status" value="1"/>
</dbReference>
<dbReference type="SUPFAM" id="SSF55729">
    <property type="entry name" value="Acyl-CoA N-acyltransferases (Nat)"/>
    <property type="match status" value="1"/>
</dbReference>
<dbReference type="PROSITE" id="PS51186">
    <property type="entry name" value="GNAT"/>
    <property type="match status" value="1"/>
</dbReference>
<dbReference type="VEuPathDB" id="FungiDB:PV09_06941"/>
<organism evidence="2 3">
    <name type="scientific">Verruconis gallopava</name>
    <dbReference type="NCBI Taxonomy" id="253628"/>
    <lineage>
        <taxon>Eukaryota</taxon>
        <taxon>Fungi</taxon>
        <taxon>Dikarya</taxon>
        <taxon>Ascomycota</taxon>
        <taxon>Pezizomycotina</taxon>
        <taxon>Dothideomycetes</taxon>
        <taxon>Pleosporomycetidae</taxon>
        <taxon>Venturiales</taxon>
        <taxon>Sympoventuriaceae</taxon>
        <taxon>Verruconis</taxon>
    </lineage>
</organism>
<dbReference type="InterPro" id="IPR000182">
    <property type="entry name" value="GNAT_dom"/>
</dbReference>
<dbReference type="GO" id="GO:0016747">
    <property type="term" value="F:acyltransferase activity, transferring groups other than amino-acyl groups"/>
    <property type="evidence" value="ECO:0007669"/>
    <property type="project" value="InterPro"/>
</dbReference>
<dbReference type="AlphaFoldDB" id="A0A0D2ARE5"/>
<accession>A0A0D2ARE5</accession>
<dbReference type="RefSeq" id="XP_016211638.1">
    <property type="nucleotide sequence ID" value="XM_016360652.1"/>
</dbReference>